<proteinExistence type="predicted"/>
<gene>
    <name evidence="2" type="ORF">DYH56_00670</name>
</gene>
<dbReference type="InterPro" id="IPR001173">
    <property type="entry name" value="Glyco_trans_2-like"/>
</dbReference>
<dbReference type="Pfam" id="PF00535">
    <property type="entry name" value="Glycos_transf_2"/>
    <property type="match status" value="1"/>
</dbReference>
<sequence length="302" mass="35813">MDISIIVINYNTLKLTEETINSVIEKTKQLKYEIILVDNASNDGSQNYFEKEYKYRSEIKFIKSEVNLGFGKANNLGIKNSKGKYVFLLNSDTILVNNAIKILFDYMEKNICVGICGANLYSQRLVPIHSFSQKLPSIKSEIESIFLIPTIKKRIFKKRADFNYSKFPKEVGYITGADMMIRKEILENSYFFDPDFFMYYEETELTNRVKKLGYKIISIPEAKIIHLEGQSFEFKEHRSRMMYESRYKYFNKVYGVKSLKWSYSILILNLVFKFLITFKNQYLKMIKINKEEYYKYKLTLKN</sequence>
<dbReference type="Gene3D" id="3.90.550.10">
    <property type="entry name" value="Spore Coat Polysaccharide Biosynthesis Protein SpsA, Chain A"/>
    <property type="match status" value="1"/>
</dbReference>
<dbReference type="Proteomes" id="UP000263486">
    <property type="component" value="Unassembled WGS sequence"/>
</dbReference>
<comment type="caution">
    <text evidence="2">The sequence shown here is derived from an EMBL/GenBank/DDBJ whole genome shotgun (WGS) entry which is preliminary data.</text>
</comment>
<dbReference type="RefSeq" id="WP_114640920.1">
    <property type="nucleotide sequence ID" value="NZ_JAACIO010000001.1"/>
</dbReference>
<dbReference type="CDD" id="cd04186">
    <property type="entry name" value="GT_2_like_c"/>
    <property type="match status" value="1"/>
</dbReference>
<dbReference type="PANTHER" id="PTHR43179:SF7">
    <property type="entry name" value="RHAMNOSYLTRANSFERASE WBBL"/>
    <property type="match status" value="1"/>
</dbReference>
<dbReference type="InterPro" id="IPR029044">
    <property type="entry name" value="Nucleotide-diphossugar_trans"/>
</dbReference>
<keyword evidence="3" id="KW-1185">Reference proteome</keyword>
<dbReference type="PANTHER" id="PTHR43179">
    <property type="entry name" value="RHAMNOSYLTRANSFERASE WBBL"/>
    <property type="match status" value="1"/>
</dbReference>
<dbReference type="SUPFAM" id="SSF53448">
    <property type="entry name" value="Nucleotide-diphospho-sugar transferases"/>
    <property type="match status" value="1"/>
</dbReference>
<reference evidence="2 3" key="1">
    <citation type="submission" date="2018-08" db="EMBL/GenBank/DDBJ databases">
        <title>Draft genome sequence of Psychrilyobacter sp. strain SD5 isolated from Black Sea water.</title>
        <authorList>
            <person name="Yadav S."/>
            <person name="Villanueva L."/>
            <person name="Damste J.S.S."/>
        </authorList>
    </citation>
    <scope>NUCLEOTIDE SEQUENCE [LARGE SCALE GENOMIC DNA]</scope>
    <source>
        <strain evidence="2 3">SD5</strain>
    </source>
</reference>
<accession>A0ABX9KLK2</accession>
<evidence type="ECO:0000313" key="3">
    <source>
        <dbReference type="Proteomes" id="UP000263486"/>
    </source>
</evidence>
<protein>
    <submittedName>
        <fullName evidence="2">Glycosyltransferase</fullName>
    </submittedName>
</protein>
<dbReference type="EMBL" id="QUAJ01000001">
    <property type="protein sequence ID" value="REI43200.1"/>
    <property type="molecule type" value="Genomic_DNA"/>
</dbReference>
<evidence type="ECO:0000313" key="2">
    <source>
        <dbReference type="EMBL" id="REI43200.1"/>
    </source>
</evidence>
<feature type="domain" description="Glycosyltransferase 2-like" evidence="1">
    <location>
        <begin position="4"/>
        <end position="185"/>
    </location>
</feature>
<name>A0ABX9KLK2_9FUSO</name>
<organism evidence="2 3">
    <name type="scientific">Psychrilyobacter piezotolerans</name>
    <dbReference type="NCBI Taxonomy" id="2293438"/>
    <lineage>
        <taxon>Bacteria</taxon>
        <taxon>Fusobacteriati</taxon>
        <taxon>Fusobacteriota</taxon>
        <taxon>Fusobacteriia</taxon>
        <taxon>Fusobacteriales</taxon>
        <taxon>Fusobacteriaceae</taxon>
        <taxon>Psychrilyobacter</taxon>
    </lineage>
</organism>
<evidence type="ECO:0000259" key="1">
    <source>
        <dbReference type="Pfam" id="PF00535"/>
    </source>
</evidence>